<dbReference type="Gene3D" id="3.90.1430.10">
    <property type="entry name" value="Yeast translation eEF2 (G' domain)"/>
    <property type="match status" value="1"/>
</dbReference>
<dbReference type="Gene3D" id="3.30.70.870">
    <property type="entry name" value="Elongation Factor G (Translational Gtpase), domain 3"/>
    <property type="match status" value="1"/>
</dbReference>
<dbReference type="Gene3D" id="3.30.70.240">
    <property type="match status" value="1"/>
</dbReference>
<dbReference type="InterPro" id="IPR005225">
    <property type="entry name" value="Small_GTP-bd"/>
</dbReference>
<dbReference type="GO" id="GO:0003924">
    <property type="term" value="F:GTPase activity"/>
    <property type="evidence" value="ECO:0007669"/>
    <property type="project" value="InterPro"/>
</dbReference>
<dbReference type="FunFam" id="3.30.70.240:FF:000006">
    <property type="entry name" value="Elongation factor like GTPase 1"/>
    <property type="match status" value="1"/>
</dbReference>
<dbReference type="Gene3D" id="2.40.30.10">
    <property type="entry name" value="Translation factors"/>
    <property type="match status" value="1"/>
</dbReference>
<protein>
    <recommendedName>
        <fullName evidence="8">Ribosome assembly protein 1</fullName>
    </recommendedName>
    <alternativeName>
        <fullName evidence="9">Elongation factor-like 1</fullName>
    </alternativeName>
</protein>
<dbReference type="CDD" id="cd16261">
    <property type="entry name" value="EF2_snRNP_III"/>
    <property type="match status" value="1"/>
</dbReference>
<organism evidence="12 13">
    <name type="scientific">Thecamonas trahens ATCC 50062</name>
    <dbReference type="NCBI Taxonomy" id="461836"/>
    <lineage>
        <taxon>Eukaryota</taxon>
        <taxon>Apusozoa</taxon>
        <taxon>Apusomonadida</taxon>
        <taxon>Apusomonadidae</taxon>
        <taxon>Thecamonas</taxon>
    </lineage>
</organism>
<feature type="region of interest" description="Disordered" evidence="10">
    <location>
        <begin position="199"/>
        <end position="219"/>
    </location>
</feature>
<dbReference type="AlphaFoldDB" id="A0A0L0DRU4"/>
<dbReference type="InterPro" id="IPR035647">
    <property type="entry name" value="EFG_III/V"/>
</dbReference>
<keyword evidence="5" id="KW-0378">Hydrolase</keyword>
<dbReference type="InterPro" id="IPR009000">
    <property type="entry name" value="Transl_B-barrel_sf"/>
</dbReference>
<dbReference type="CDD" id="cd01681">
    <property type="entry name" value="aeEF2_snRNP_like_IV"/>
    <property type="match status" value="1"/>
</dbReference>
<evidence type="ECO:0000256" key="7">
    <source>
        <dbReference type="ARBA" id="ARBA00048548"/>
    </source>
</evidence>
<dbReference type="EMBL" id="GL349493">
    <property type="protein sequence ID" value="KNC54962.1"/>
    <property type="molecule type" value="Genomic_DNA"/>
</dbReference>
<dbReference type="SUPFAM" id="SSF54211">
    <property type="entry name" value="Ribosomal protein S5 domain 2-like"/>
    <property type="match status" value="1"/>
</dbReference>
<dbReference type="SMART" id="SM00838">
    <property type="entry name" value="EFG_C"/>
    <property type="match status" value="1"/>
</dbReference>
<feature type="region of interest" description="Disordered" evidence="10">
    <location>
        <begin position="736"/>
        <end position="778"/>
    </location>
</feature>
<evidence type="ECO:0000256" key="4">
    <source>
        <dbReference type="ARBA" id="ARBA00022741"/>
    </source>
</evidence>
<dbReference type="CDD" id="cd16268">
    <property type="entry name" value="EF2_II"/>
    <property type="match status" value="1"/>
</dbReference>
<dbReference type="InterPro" id="IPR027417">
    <property type="entry name" value="P-loop_NTPase"/>
</dbReference>
<evidence type="ECO:0000256" key="1">
    <source>
        <dbReference type="ARBA" id="ARBA00004496"/>
    </source>
</evidence>
<evidence type="ECO:0000256" key="8">
    <source>
        <dbReference type="ARBA" id="ARBA00068031"/>
    </source>
</evidence>
<dbReference type="OMA" id="FARCDIQ"/>
<evidence type="ECO:0000259" key="11">
    <source>
        <dbReference type="PROSITE" id="PS51722"/>
    </source>
</evidence>
<dbReference type="GeneID" id="25568485"/>
<keyword evidence="6" id="KW-0342">GTP-binding</keyword>
<dbReference type="SUPFAM" id="SSF50447">
    <property type="entry name" value="Translation proteins"/>
    <property type="match status" value="1"/>
</dbReference>
<reference evidence="12 13" key="1">
    <citation type="submission" date="2010-05" db="EMBL/GenBank/DDBJ databases">
        <title>The Genome Sequence of Thecamonas trahens ATCC 50062.</title>
        <authorList>
            <consortium name="The Broad Institute Genome Sequencing Platform"/>
            <person name="Russ C."/>
            <person name="Cuomo C."/>
            <person name="Shea T."/>
            <person name="Young S.K."/>
            <person name="Zeng Q."/>
            <person name="Koehrsen M."/>
            <person name="Haas B."/>
            <person name="Borodovsky M."/>
            <person name="Guigo R."/>
            <person name="Alvarado L."/>
            <person name="Berlin A."/>
            <person name="Bochicchio J."/>
            <person name="Borenstein D."/>
            <person name="Chapman S."/>
            <person name="Chen Z."/>
            <person name="Freedman E."/>
            <person name="Gellesch M."/>
            <person name="Goldberg J."/>
            <person name="Griggs A."/>
            <person name="Gujja S."/>
            <person name="Heilman E."/>
            <person name="Heiman D."/>
            <person name="Hepburn T."/>
            <person name="Howarth C."/>
            <person name="Jen D."/>
            <person name="Larson L."/>
            <person name="Mehta T."/>
            <person name="Park D."/>
            <person name="Pearson M."/>
            <person name="Roberts A."/>
            <person name="Saif S."/>
            <person name="Shenoy N."/>
            <person name="Sisk P."/>
            <person name="Stolte C."/>
            <person name="Sykes S."/>
            <person name="Thomson T."/>
            <person name="Walk T."/>
            <person name="White J."/>
            <person name="Yandava C."/>
            <person name="Burger G."/>
            <person name="Gray M.W."/>
            <person name="Holland P.W.H."/>
            <person name="King N."/>
            <person name="Lang F.B.F."/>
            <person name="Roger A.J."/>
            <person name="Ruiz-Trillo I."/>
            <person name="Lander E."/>
            <person name="Nusbaum C."/>
        </authorList>
    </citation>
    <scope>NUCLEOTIDE SEQUENCE [LARGE SCALE GENOMIC DNA]</scope>
    <source>
        <strain evidence="12 13">ATCC 50062</strain>
    </source>
</reference>
<feature type="compositionally biased region" description="Low complexity" evidence="10">
    <location>
        <begin position="456"/>
        <end position="468"/>
    </location>
</feature>
<dbReference type="Gene3D" id="3.40.50.300">
    <property type="entry name" value="P-loop containing nucleotide triphosphate hydrolases"/>
    <property type="match status" value="1"/>
</dbReference>
<dbReference type="NCBIfam" id="TIGR00231">
    <property type="entry name" value="small_GTP"/>
    <property type="match status" value="1"/>
</dbReference>
<accession>A0A0L0DRU4</accession>
<feature type="compositionally biased region" description="Basic and acidic residues" evidence="10">
    <location>
        <begin position="444"/>
        <end position="455"/>
    </location>
</feature>
<evidence type="ECO:0000256" key="5">
    <source>
        <dbReference type="ARBA" id="ARBA00022801"/>
    </source>
</evidence>
<dbReference type="InterPro" id="IPR014721">
    <property type="entry name" value="Ribsml_uS5_D2-typ_fold_subgr"/>
</dbReference>
<feature type="region of interest" description="Disordered" evidence="10">
    <location>
        <begin position="443"/>
        <end position="482"/>
    </location>
</feature>
<name>A0A0L0DRU4_THETB</name>
<keyword evidence="13" id="KW-1185">Reference proteome</keyword>
<dbReference type="PRINTS" id="PR00315">
    <property type="entry name" value="ELONGATNFCT"/>
</dbReference>
<feature type="compositionally biased region" description="Polar residues" evidence="10">
    <location>
        <begin position="736"/>
        <end position="749"/>
    </location>
</feature>
<dbReference type="Gene3D" id="3.30.230.10">
    <property type="match status" value="1"/>
</dbReference>
<dbReference type="GO" id="GO:0043022">
    <property type="term" value="F:ribosome binding"/>
    <property type="evidence" value="ECO:0007669"/>
    <property type="project" value="TreeGrafter"/>
</dbReference>
<dbReference type="InterPro" id="IPR000795">
    <property type="entry name" value="T_Tr_GTP-bd_dom"/>
</dbReference>
<comment type="subcellular location">
    <subcellularLocation>
        <location evidence="1">Cytoplasm</location>
    </subcellularLocation>
</comment>
<dbReference type="SUPFAM" id="SSF54980">
    <property type="entry name" value="EF-G C-terminal domain-like"/>
    <property type="match status" value="2"/>
</dbReference>
<dbReference type="GO" id="GO:0005829">
    <property type="term" value="C:cytosol"/>
    <property type="evidence" value="ECO:0007669"/>
    <property type="project" value="TreeGrafter"/>
</dbReference>
<dbReference type="RefSeq" id="XP_013753409.1">
    <property type="nucleotide sequence ID" value="XM_013897955.1"/>
</dbReference>
<dbReference type="FunFam" id="3.90.1430.10:FF:000002">
    <property type="entry name" value="Elongation factor like GTPase 1"/>
    <property type="match status" value="1"/>
</dbReference>
<dbReference type="InterPro" id="IPR004161">
    <property type="entry name" value="EFTu-like_2"/>
</dbReference>
<feature type="domain" description="Tr-type G" evidence="11">
    <location>
        <begin position="17"/>
        <end position="268"/>
    </location>
</feature>
<keyword evidence="3" id="KW-0690">Ribosome biogenesis</keyword>
<dbReference type="InterPro" id="IPR020568">
    <property type="entry name" value="Ribosomal_Su5_D2-typ_SF"/>
</dbReference>
<dbReference type="GO" id="GO:1990904">
    <property type="term" value="C:ribonucleoprotein complex"/>
    <property type="evidence" value="ECO:0007669"/>
    <property type="project" value="TreeGrafter"/>
</dbReference>
<evidence type="ECO:0000256" key="10">
    <source>
        <dbReference type="SAM" id="MobiDB-lite"/>
    </source>
</evidence>
<dbReference type="SUPFAM" id="SSF52540">
    <property type="entry name" value="P-loop containing nucleoside triphosphate hydrolases"/>
    <property type="match status" value="1"/>
</dbReference>
<evidence type="ECO:0000313" key="13">
    <source>
        <dbReference type="Proteomes" id="UP000054408"/>
    </source>
</evidence>
<dbReference type="STRING" id="461836.A0A0L0DRU4"/>
<evidence type="ECO:0000256" key="3">
    <source>
        <dbReference type="ARBA" id="ARBA00022517"/>
    </source>
</evidence>
<dbReference type="Pfam" id="PF03144">
    <property type="entry name" value="GTP_EFTU_D2"/>
    <property type="match status" value="1"/>
</dbReference>
<dbReference type="FunFam" id="3.40.50.300:FF:000746">
    <property type="entry name" value="Ribosome assembly protein 1"/>
    <property type="match status" value="1"/>
</dbReference>
<evidence type="ECO:0000256" key="9">
    <source>
        <dbReference type="ARBA" id="ARBA00081809"/>
    </source>
</evidence>
<dbReference type="InterPro" id="IPR000640">
    <property type="entry name" value="EFG_V-like"/>
</dbReference>
<dbReference type="CDD" id="cd01885">
    <property type="entry name" value="EF2"/>
    <property type="match status" value="1"/>
</dbReference>
<sequence length="1113" mass="117523">MPYITPAMLGKVQQDASAVRNVCILAHVDHGKTTLSDSLIATNQIISSRLVGEVRYMDSTPEEQARGITMKASAISLLHGFMPKEADKPQPHLINLIDSPGHLDFAQEVSTAVRNCDGALVLVDVLEGVSKQTHGVLEQAWREQLTPILVFNKIDRLILELKLDPMEAYEHMRQLLEQVNVITGTLFVSDLLSKYDSAAANSSDGASGGTTAAGDSPNDDDIWADADDKDLYFSPERGNVLFASAIDGWAFSLEHFVELYAAKMGASRKALSRTLWGPYYYHPKKKTILKHDDAKGKLKPLFVSLVLSNIWSVYTASVVAPDPDKIDKIVASLKLRIPARVLRSKDRRILAKTMMAQWLPLAPAILDKVVTVLPSPRTAQALRFPMLLPTLASPEPPAHLDAAVGTAVAACDPLAPVTLAFVSKMVAFAADTLPAPEQVISTAYRDKRQREKDGDAAASASADGGAPDASDDVDPGIPLPDDFDEADAAAARAAAAASSSAASAPAQSRSPDDTIFVAFTRVFAGTLSVGDTVYVLGPKYDPRRPDEHVASITITTLFLMMGRSLEYAQSVPAGNVCGIGGLEDVVFNTATLSTSLAVPSFTAMQQQVAPIVRVAVEPRNPANLAKVKDGLRILNQADPCAQVLVQANGEHVLLAAGELHLQKCLKDLRERFAKCAVWASDPIVPYRETVVSLVDDANVDSRAATDVAPEARARAAAAVAAADAGLAHPIMALATPSNETSRSSAATSLAPSDSDGAASSSAPDAPAPADDVDGDIDTTAAGRLGRGLAWAFHLGPTAPVVAALSADKTCAVFVSAAPMPGSLVGAIDAARDALKDAMGTSASAAQDAVRETGLAPAFEAAGWGHLVDAVAALGPSRVGPNVLLNGLAAATDAELVDELMSSMATGFQLATSAGPLCAEPLMGVAFEVVGLLRIAGAEVNSAAAANYGPLAGQMMSAMKSAAGEALLAQSPRLMEAMYKCEVQANADSLGKLYALLFQRRGKVLNESMREGTPYFVIEALLPVSESFGLADRIQRSTTGVAAPQLAFASFATNPLDPFWVPRTEDELEEYGATTNEPNKVFALMNAVRSRKGLEIFEKLVEHADKQRTHKRNK</sequence>
<dbReference type="PANTHER" id="PTHR42908">
    <property type="entry name" value="TRANSLATION ELONGATION FACTOR-RELATED"/>
    <property type="match status" value="1"/>
</dbReference>
<evidence type="ECO:0000313" key="12">
    <source>
        <dbReference type="EMBL" id="KNC54962.1"/>
    </source>
</evidence>
<dbReference type="Pfam" id="PF00679">
    <property type="entry name" value="EFG_C"/>
    <property type="match status" value="1"/>
</dbReference>
<feature type="compositionally biased region" description="Low complexity" evidence="10">
    <location>
        <begin position="199"/>
        <end position="216"/>
    </location>
</feature>
<dbReference type="PROSITE" id="PS51722">
    <property type="entry name" value="G_TR_2"/>
    <property type="match status" value="1"/>
</dbReference>
<evidence type="ECO:0000256" key="2">
    <source>
        <dbReference type="ARBA" id="ARBA00022490"/>
    </source>
</evidence>
<gene>
    <name evidence="12" type="ORF">AMSG_10207</name>
</gene>
<dbReference type="FunFam" id="3.30.70.870:FF:000002">
    <property type="entry name" value="Translation elongation factor 2"/>
    <property type="match status" value="1"/>
</dbReference>
<dbReference type="PANTHER" id="PTHR42908:SF3">
    <property type="entry name" value="ELONGATION FACTOR-LIKE GTPASE 1"/>
    <property type="match status" value="1"/>
</dbReference>
<dbReference type="eggNOG" id="KOG0467">
    <property type="taxonomic scope" value="Eukaryota"/>
</dbReference>
<proteinExistence type="predicted"/>
<dbReference type="CDD" id="cd04096">
    <property type="entry name" value="eEF2_snRNP_like_C"/>
    <property type="match status" value="1"/>
</dbReference>
<dbReference type="Proteomes" id="UP000054408">
    <property type="component" value="Unassembled WGS sequence"/>
</dbReference>
<dbReference type="GO" id="GO:0005525">
    <property type="term" value="F:GTP binding"/>
    <property type="evidence" value="ECO:0007669"/>
    <property type="project" value="UniProtKB-KW"/>
</dbReference>
<keyword evidence="4" id="KW-0547">Nucleotide-binding</keyword>
<dbReference type="Pfam" id="PF00009">
    <property type="entry name" value="GTP_EFTU"/>
    <property type="match status" value="1"/>
</dbReference>
<comment type="catalytic activity">
    <reaction evidence="7">
        <text>GTP + H2O = GDP + phosphate + H(+)</text>
        <dbReference type="Rhea" id="RHEA:19669"/>
        <dbReference type="ChEBI" id="CHEBI:15377"/>
        <dbReference type="ChEBI" id="CHEBI:15378"/>
        <dbReference type="ChEBI" id="CHEBI:37565"/>
        <dbReference type="ChEBI" id="CHEBI:43474"/>
        <dbReference type="ChEBI" id="CHEBI:58189"/>
    </reaction>
</comment>
<dbReference type="OrthoDB" id="364892at2759"/>
<feature type="compositionally biased region" description="Low complexity" evidence="10">
    <location>
        <begin position="750"/>
        <end position="769"/>
    </location>
</feature>
<keyword evidence="2" id="KW-0963">Cytoplasm</keyword>
<dbReference type="GO" id="GO:0042256">
    <property type="term" value="P:cytosolic ribosome assembly"/>
    <property type="evidence" value="ECO:0007669"/>
    <property type="project" value="TreeGrafter"/>
</dbReference>
<evidence type="ECO:0000256" key="6">
    <source>
        <dbReference type="ARBA" id="ARBA00023134"/>
    </source>
</evidence>